<protein>
    <recommendedName>
        <fullName evidence="2">Apple domain-containing protein</fullName>
    </recommendedName>
</protein>
<dbReference type="Gene3D" id="3.50.4.10">
    <property type="entry name" value="Hepatocyte Growth Factor"/>
    <property type="match status" value="3"/>
</dbReference>
<dbReference type="PANTHER" id="PTHR33946">
    <property type="match status" value="1"/>
</dbReference>
<keyword evidence="1" id="KW-0732">Signal</keyword>
<keyword evidence="4" id="KW-1185">Reference proteome</keyword>
<evidence type="ECO:0000259" key="2">
    <source>
        <dbReference type="Pfam" id="PF14295"/>
    </source>
</evidence>
<accession>A0AAN6PUT6</accession>
<sequence>MFRNLRQLALLGLAALPGSLAGPLDVTCVDKAADQNTYTAASGAVFQIFCGIDYAGSDMAACGIDYAGGDVAATSTATFEGCIDACAATSGCIDVSYVGEACYMKKKLEVALEREWVWTAKLVESGSGSPESSTKLSCDDYASSGQIYEATNSDFEIACFKDYAECIDACDAHHECLNLAYVHGACYLKKQQSPAVDNASVWGAVRKSATSTTSTTTTTTSTPSSTTTPLTCEGNASNMVEHKSAKNGVYQILCGVDFGGNDLTATATATFEDCIAACDENAECVDVSYVAPACYLKNAVGDMTQPSHVWTAKQLQPSGSVPKGTITCPKSDGQTYRDDKGNRWAIRCNYDYQHYDTQQVWADTMDECLAWCGTQPNCAGVSYGTEHASGHWNCWARTRAGPVRASSHHSMMLLSPFEIINAVYGTANITGPGRAAWRSKPIFILYRYGGETRTWVGLQNTGVHTIYPGDIMSMAPPMSAGLSRQLTVPDIPASRLGLPNWIRPIDICYGRSPIRNMRARDAVYRAAYAGQVSRFQNELLGDTWPGAHESGVIWYRDTREGEGGKLYVATAVEHHIAGDTFTLMDPSGKFNAAATAGRDPSKWQ</sequence>
<gene>
    <name evidence="3" type="ORF">N658DRAFT_528043</name>
</gene>
<feature type="domain" description="Apple" evidence="2">
    <location>
        <begin position="64"/>
        <end position="103"/>
    </location>
</feature>
<dbReference type="Proteomes" id="UP001305647">
    <property type="component" value="Unassembled WGS sequence"/>
</dbReference>
<feature type="domain" description="Apple" evidence="2">
    <location>
        <begin position="161"/>
        <end position="189"/>
    </location>
</feature>
<proteinExistence type="predicted"/>
<evidence type="ECO:0000256" key="1">
    <source>
        <dbReference type="SAM" id="SignalP"/>
    </source>
</evidence>
<organism evidence="3 4">
    <name type="scientific">Parathielavia hyrcaniae</name>
    <dbReference type="NCBI Taxonomy" id="113614"/>
    <lineage>
        <taxon>Eukaryota</taxon>
        <taxon>Fungi</taxon>
        <taxon>Dikarya</taxon>
        <taxon>Ascomycota</taxon>
        <taxon>Pezizomycotina</taxon>
        <taxon>Sordariomycetes</taxon>
        <taxon>Sordariomycetidae</taxon>
        <taxon>Sordariales</taxon>
        <taxon>Chaetomiaceae</taxon>
        <taxon>Parathielavia</taxon>
    </lineage>
</organism>
<reference evidence="3" key="1">
    <citation type="journal article" date="2023" name="Mol. Phylogenet. Evol.">
        <title>Genome-scale phylogeny and comparative genomics of the fungal order Sordariales.</title>
        <authorList>
            <person name="Hensen N."/>
            <person name="Bonometti L."/>
            <person name="Westerberg I."/>
            <person name="Brannstrom I.O."/>
            <person name="Guillou S."/>
            <person name="Cros-Aarteil S."/>
            <person name="Calhoun S."/>
            <person name="Haridas S."/>
            <person name="Kuo A."/>
            <person name="Mondo S."/>
            <person name="Pangilinan J."/>
            <person name="Riley R."/>
            <person name="LaButti K."/>
            <person name="Andreopoulos B."/>
            <person name="Lipzen A."/>
            <person name="Chen C."/>
            <person name="Yan M."/>
            <person name="Daum C."/>
            <person name="Ng V."/>
            <person name="Clum A."/>
            <person name="Steindorff A."/>
            <person name="Ohm R.A."/>
            <person name="Martin F."/>
            <person name="Silar P."/>
            <person name="Natvig D.O."/>
            <person name="Lalanne C."/>
            <person name="Gautier V."/>
            <person name="Ament-Velasquez S.L."/>
            <person name="Kruys A."/>
            <person name="Hutchinson M.I."/>
            <person name="Powell A.J."/>
            <person name="Barry K."/>
            <person name="Miller A.N."/>
            <person name="Grigoriev I.V."/>
            <person name="Debuchy R."/>
            <person name="Gladieux P."/>
            <person name="Hiltunen Thoren M."/>
            <person name="Johannesson H."/>
        </authorList>
    </citation>
    <scope>NUCLEOTIDE SEQUENCE</scope>
    <source>
        <strain evidence="3">CBS 757.83</strain>
    </source>
</reference>
<evidence type="ECO:0000313" key="3">
    <source>
        <dbReference type="EMBL" id="KAK4096022.1"/>
    </source>
</evidence>
<dbReference type="InterPro" id="IPR003609">
    <property type="entry name" value="Pan_app"/>
</dbReference>
<feature type="domain" description="Apple" evidence="2">
    <location>
        <begin position="351"/>
        <end position="395"/>
    </location>
</feature>
<feature type="chain" id="PRO_5042939289" description="Apple domain-containing protein" evidence="1">
    <location>
        <begin position="22"/>
        <end position="604"/>
    </location>
</feature>
<name>A0AAN6PUT6_9PEZI</name>
<comment type="caution">
    <text evidence="3">The sequence shown here is derived from an EMBL/GenBank/DDBJ whole genome shotgun (WGS) entry which is preliminary data.</text>
</comment>
<dbReference type="PANTHER" id="PTHR33946:SF4">
    <property type="entry name" value="COAGULATION FACTOR XI"/>
    <property type="match status" value="1"/>
</dbReference>
<reference evidence="3" key="2">
    <citation type="submission" date="2023-05" db="EMBL/GenBank/DDBJ databases">
        <authorList>
            <consortium name="Lawrence Berkeley National Laboratory"/>
            <person name="Steindorff A."/>
            <person name="Hensen N."/>
            <person name="Bonometti L."/>
            <person name="Westerberg I."/>
            <person name="Brannstrom I.O."/>
            <person name="Guillou S."/>
            <person name="Cros-Aarteil S."/>
            <person name="Calhoun S."/>
            <person name="Haridas S."/>
            <person name="Kuo A."/>
            <person name="Mondo S."/>
            <person name="Pangilinan J."/>
            <person name="Riley R."/>
            <person name="Labutti K."/>
            <person name="Andreopoulos B."/>
            <person name="Lipzen A."/>
            <person name="Chen C."/>
            <person name="Yanf M."/>
            <person name="Daum C."/>
            <person name="Ng V."/>
            <person name="Clum A."/>
            <person name="Ohm R."/>
            <person name="Martin F."/>
            <person name="Silar P."/>
            <person name="Natvig D."/>
            <person name="Lalanne C."/>
            <person name="Gautier V."/>
            <person name="Ament-Velasquez S.L."/>
            <person name="Kruys A."/>
            <person name="Hutchinson M.I."/>
            <person name="Powell A.J."/>
            <person name="Barry K."/>
            <person name="Miller A.N."/>
            <person name="Grigoriev I.V."/>
            <person name="Debuchy R."/>
            <person name="Gladieux P."/>
            <person name="Thoren M.H."/>
            <person name="Johannesson H."/>
        </authorList>
    </citation>
    <scope>NUCLEOTIDE SEQUENCE</scope>
    <source>
        <strain evidence="3">CBS 757.83</strain>
    </source>
</reference>
<feature type="signal peptide" evidence="1">
    <location>
        <begin position="1"/>
        <end position="21"/>
    </location>
</feature>
<feature type="domain" description="Apple" evidence="2">
    <location>
        <begin position="256"/>
        <end position="297"/>
    </location>
</feature>
<dbReference type="EMBL" id="MU863747">
    <property type="protein sequence ID" value="KAK4096022.1"/>
    <property type="molecule type" value="Genomic_DNA"/>
</dbReference>
<evidence type="ECO:0000313" key="4">
    <source>
        <dbReference type="Proteomes" id="UP001305647"/>
    </source>
</evidence>
<dbReference type="Pfam" id="PF14295">
    <property type="entry name" value="PAN_4"/>
    <property type="match status" value="4"/>
</dbReference>
<dbReference type="AlphaFoldDB" id="A0AAN6PUT6"/>